<feature type="transmembrane region" description="Helical" evidence="6">
    <location>
        <begin position="45"/>
        <end position="67"/>
    </location>
</feature>
<sequence length="440" mass="48446">MQKTRKRELFSSKFGFILSCVGAAVGLGNIWMFPYKLGENGGAVFLIPYFIFVILLGTVGLMAEFSFGRQFRVGSMTSIRNIFKEKNIKGGSILSIIPTIGLTGIFMFYTVVIGWILKYFFISLTGEISTIDTTSYFSTFTNSNSVVFWHGLAVLITLLIVSFGISKGIERVNKIIIPLLFIIFILLTLKSISLPNSIEGIKYLLTPDWSYLLNPKTWVMSLGQAFFTVSLTGCCMVMCGSYTDEKFDIPNCAISTVLFDSLAALLAAFVIMPAVFALGFNPTAGPALLFVTVPSIFQTMKFGQLLSALFFLSIIFASISSSIAMLEGPVEAIMNVTNWSRKKTTYITAIIAFILAIPLGLSSTFFDNFTNFITIVLSPLGALITAFIFFYILSPEETLNQLNLGAKYKIGVWFIKFGKYIFVPITVIVIILGVLYGGIG</sequence>
<protein>
    <submittedName>
        <fullName evidence="7">Sodium-dependent transporter</fullName>
    </submittedName>
</protein>
<organism evidence="7 8">
    <name type="scientific">Clostridium hominis</name>
    <dbReference type="NCBI Taxonomy" id="2763036"/>
    <lineage>
        <taxon>Bacteria</taxon>
        <taxon>Bacillati</taxon>
        <taxon>Bacillota</taxon>
        <taxon>Clostridia</taxon>
        <taxon>Eubacteriales</taxon>
        <taxon>Clostridiaceae</taxon>
        <taxon>Clostridium</taxon>
    </lineage>
</organism>
<evidence type="ECO:0000256" key="5">
    <source>
        <dbReference type="ARBA" id="ARBA00023136"/>
    </source>
</evidence>
<reference evidence="7 8" key="1">
    <citation type="submission" date="2020-08" db="EMBL/GenBank/DDBJ databases">
        <title>Genome public.</title>
        <authorList>
            <person name="Liu C."/>
            <person name="Sun Q."/>
        </authorList>
    </citation>
    <scope>NUCLEOTIDE SEQUENCE [LARGE SCALE GENOMIC DNA]</scope>
    <source>
        <strain evidence="7 8">NSJ-6</strain>
    </source>
</reference>
<dbReference type="Pfam" id="PF00209">
    <property type="entry name" value="SNF"/>
    <property type="match status" value="2"/>
</dbReference>
<keyword evidence="3 6" id="KW-0812">Transmembrane</keyword>
<dbReference type="NCBIfam" id="NF037979">
    <property type="entry name" value="Na_transp"/>
    <property type="match status" value="1"/>
</dbReference>
<keyword evidence="5 6" id="KW-0472">Membrane</keyword>
<keyword evidence="2" id="KW-0813">Transport</keyword>
<evidence type="ECO:0000256" key="3">
    <source>
        <dbReference type="ARBA" id="ARBA00022692"/>
    </source>
</evidence>
<feature type="transmembrane region" description="Helical" evidence="6">
    <location>
        <begin position="417"/>
        <end position="439"/>
    </location>
</feature>
<dbReference type="PANTHER" id="PTHR42948">
    <property type="entry name" value="TRANSPORTER"/>
    <property type="match status" value="1"/>
</dbReference>
<feature type="transmembrane region" description="Helical" evidence="6">
    <location>
        <begin position="346"/>
        <end position="366"/>
    </location>
</feature>
<feature type="transmembrane region" description="Helical" evidence="6">
    <location>
        <begin position="88"/>
        <end position="117"/>
    </location>
</feature>
<feature type="transmembrane region" description="Helical" evidence="6">
    <location>
        <begin position="372"/>
        <end position="393"/>
    </location>
</feature>
<dbReference type="InterPro" id="IPR037272">
    <property type="entry name" value="SNS_sf"/>
</dbReference>
<dbReference type="InterPro" id="IPR047218">
    <property type="entry name" value="YocR/YhdH-like"/>
</dbReference>
<comment type="subcellular location">
    <subcellularLocation>
        <location evidence="1">Membrane</location>
        <topology evidence="1">Multi-pass membrane protein</topology>
    </subcellularLocation>
</comment>
<proteinExistence type="predicted"/>
<dbReference type="RefSeq" id="WP_032119852.1">
    <property type="nucleotide sequence ID" value="NZ_JACOOO010000004.1"/>
</dbReference>
<feature type="transmembrane region" description="Helical" evidence="6">
    <location>
        <begin position="146"/>
        <end position="165"/>
    </location>
</feature>
<evidence type="ECO:0000313" key="7">
    <source>
        <dbReference type="EMBL" id="MBC5627881.1"/>
    </source>
</evidence>
<feature type="transmembrane region" description="Helical" evidence="6">
    <location>
        <begin position="252"/>
        <end position="280"/>
    </location>
</feature>
<name>A0ABR7D913_9CLOT</name>
<dbReference type="EMBL" id="JACOOO010000004">
    <property type="protein sequence ID" value="MBC5627881.1"/>
    <property type="molecule type" value="Genomic_DNA"/>
</dbReference>
<dbReference type="PANTHER" id="PTHR42948:SF1">
    <property type="entry name" value="TRANSPORTER"/>
    <property type="match status" value="1"/>
</dbReference>
<dbReference type="SUPFAM" id="SSF161070">
    <property type="entry name" value="SNF-like"/>
    <property type="match status" value="1"/>
</dbReference>
<keyword evidence="4 6" id="KW-1133">Transmembrane helix</keyword>
<dbReference type="PROSITE" id="PS50267">
    <property type="entry name" value="NA_NEUROTRAN_SYMP_3"/>
    <property type="match status" value="1"/>
</dbReference>
<evidence type="ECO:0000313" key="8">
    <source>
        <dbReference type="Proteomes" id="UP000596929"/>
    </source>
</evidence>
<dbReference type="Proteomes" id="UP000596929">
    <property type="component" value="Unassembled WGS sequence"/>
</dbReference>
<dbReference type="CDD" id="cd10336">
    <property type="entry name" value="SLC6sbd_Tyt1-Like"/>
    <property type="match status" value="1"/>
</dbReference>
<dbReference type="InterPro" id="IPR000175">
    <property type="entry name" value="Na/ntran_symport"/>
</dbReference>
<keyword evidence="8" id="KW-1185">Reference proteome</keyword>
<gene>
    <name evidence="7" type="ORF">H8S20_03145</name>
</gene>
<comment type="caution">
    <text evidence="7">The sequence shown here is derived from an EMBL/GenBank/DDBJ whole genome shotgun (WGS) entry which is preliminary data.</text>
</comment>
<dbReference type="PRINTS" id="PR00176">
    <property type="entry name" value="NANEUSMPORT"/>
</dbReference>
<evidence type="ECO:0000256" key="1">
    <source>
        <dbReference type="ARBA" id="ARBA00004141"/>
    </source>
</evidence>
<evidence type="ECO:0000256" key="6">
    <source>
        <dbReference type="SAM" id="Phobius"/>
    </source>
</evidence>
<evidence type="ECO:0000256" key="2">
    <source>
        <dbReference type="ARBA" id="ARBA00022448"/>
    </source>
</evidence>
<feature type="transmembrane region" description="Helical" evidence="6">
    <location>
        <begin position="12"/>
        <end position="33"/>
    </location>
</feature>
<feature type="transmembrane region" description="Helical" evidence="6">
    <location>
        <begin position="305"/>
        <end position="326"/>
    </location>
</feature>
<evidence type="ECO:0000256" key="4">
    <source>
        <dbReference type="ARBA" id="ARBA00022989"/>
    </source>
</evidence>
<accession>A0ABR7D913</accession>
<feature type="transmembrane region" description="Helical" evidence="6">
    <location>
        <begin position="177"/>
        <end position="198"/>
    </location>
</feature>
<feature type="transmembrane region" description="Helical" evidence="6">
    <location>
        <begin position="218"/>
        <end position="240"/>
    </location>
</feature>